<feature type="region of interest" description="Disordered" evidence="1">
    <location>
        <begin position="1"/>
        <end position="30"/>
    </location>
</feature>
<dbReference type="EMBL" id="BOOJ01000002">
    <property type="protein sequence ID" value="GIH89463.1"/>
    <property type="molecule type" value="Genomic_DNA"/>
</dbReference>
<gene>
    <name evidence="2" type="ORF">Psi01_00930</name>
</gene>
<name>A0A8J3WHE9_9ACTN</name>
<reference evidence="2 3" key="1">
    <citation type="submission" date="2021-01" db="EMBL/GenBank/DDBJ databases">
        <title>Whole genome shotgun sequence of Planobispora siamensis NBRC 107568.</title>
        <authorList>
            <person name="Komaki H."/>
            <person name="Tamura T."/>
        </authorList>
    </citation>
    <scope>NUCLEOTIDE SEQUENCE [LARGE SCALE GENOMIC DNA]</scope>
    <source>
        <strain evidence="2 3">NBRC 107568</strain>
    </source>
</reference>
<protein>
    <submittedName>
        <fullName evidence="2">Uncharacterized protein</fullName>
    </submittedName>
</protein>
<evidence type="ECO:0000313" key="2">
    <source>
        <dbReference type="EMBL" id="GIH89463.1"/>
    </source>
</evidence>
<keyword evidence="3" id="KW-1185">Reference proteome</keyword>
<evidence type="ECO:0000313" key="3">
    <source>
        <dbReference type="Proteomes" id="UP000619788"/>
    </source>
</evidence>
<comment type="caution">
    <text evidence="2">The sequence shown here is derived from an EMBL/GenBank/DDBJ whole genome shotgun (WGS) entry which is preliminary data.</text>
</comment>
<dbReference type="Proteomes" id="UP000619788">
    <property type="component" value="Unassembled WGS sequence"/>
</dbReference>
<evidence type="ECO:0000256" key="1">
    <source>
        <dbReference type="SAM" id="MobiDB-lite"/>
    </source>
</evidence>
<dbReference type="AlphaFoldDB" id="A0A8J3WHE9"/>
<sequence>MRPGGESGLAQDFPHPAGIRGGVRDHVDGAGQHPAQLAADRVQRGLRVGQDLPGLSNGIAVSGLWIIRIFSGYGAPSRR</sequence>
<accession>A0A8J3WHE9</accession>
<organism evidence="2 3">
    <name type="scientific">Planobispora siamensis</name>
    <dbReference type="NCBI Taxonomy" id="936338"/>
    <lineage>
        <taxon>Bacteria</taxon>
        <taxon>Bacillati</taxon>
        <taxon>Actinomycetota</taxon>
        <taxon>Actinomycetes</taxon>
        <taxon>Streptosporangiales</taxon>
        <taxon>Streptosporangiaceae</taxon>
        <taxon>Planobispora</taxon>
    </lineage>
</organism>
<proteinExistence type="predicted"/>